<evidence type="ECO:0000256" key="13">
    <source>
        <dbReference type="SAM" id="Phobius"/>
    </source>
</evidence>
<accession>A0ABV6CBG7</accession>
<sequence>MVSLMVGEILKRTRPVNLDLKTIHFPITAIASILHRVSGVMLFVGIAILLYLLGVSLDGETGFLKAVSLADNIFIKFILWGILTAFAYHAIGGFRHILMDFGVIKETLESGTKTAKISFIITGILSVLALILVW</sequence>
<dbReference type="SUPFAM" id="SSF81343">
    <property type="entry name" value="Fumarate reductase respiratory complex transmembrane subunits"/>
    <property type="match status" value="1"/>
</dbReference>
<evidence type="ECO:0000256" key="6">
    <source>
        <dbReference type="ARBA" id="ARBA00022617"/>
    </source>
</evidence>
<evidence type="ECO:0000256" key="11">
    <source>
        <dbReference type="ARBA" id="ARBA00023136"/>
    </source>
</evidence>
<keyword evidence="11 13" id="KW-0472">Membrane</keyword>
<protein>
    <recommendedName>
        <fullName evidence="5">Succinate dehydrogenase cytochrome b556 subunit</fullName>
    </recommendedName>
</protein>
<dbReference type="NCBIfam" id="NF007021">
    <property type="entry name" value="PRK09487.1"/>
    <property type="match status" value="1"/>
</dbReference>
<dbReference type="InterPro" id="IPR000701">
    <property type="entry name" value="SuccDH_FuR_B_TM-su"/>
</dbReference>
<dbReference type="Gene3D" id="1.20.1300.10">
    <property type="entry name" value="Fumarate reductase/succinate dehydrogenase, transmembrane subunit"/>
    <property type="match status" value="1"/>
</dbReference>
<feature type="transmembrane region" description="Helical" evidence="13">
    <location>
        <begin position="33"/>
        <end position="53"/>
    </location>
</feature>
<keyword evidence="10" id="KW-0408">Iron</keyword>
<evidence type="ECO:0000256" key="1">
    <source>
        <dbReference type="ARBA" id="ARBA00001971"/>
    </source>
</evidence>
<evidence type="ECO:0000313" key="14">
    <source>
        <dbReference type="EMBL" id="MFC0180335.1"/>
    </source>
</evidence>
<keyword evidence="7 13" id="KW-0812">Transmembrane</keyword>
<dbReference type="Pfam" id="PF01127">
    <property type="entry name" value="Sdh_cyt"/>
    <property type="match status" value="1"/>
</dbReference>
<dbReference type="RefSeq" id="WP_385877566.1">
    <property type="nucleotide sequence ID" value="NZ_JBHLXE010000100.1"/>
</dbReference>
<evidence type="ECO:0000313" key="15">
    <source>
        <dbReference type="Proteomes" id="UP001589758"/>
    </source>
</evidence>
<keyword evidence="6" id="KW-0349">Heme</keyword>
<dbReference type="NCBIfam" id="TIGR02970">
    <property type="entry name" value="succ_dehyd_cytB"/>
    <property type="match status" value="1"/>
</dbReference>
<organism evidence="14 15">
    <name type="scientific">Thorsellia kenyensis</name>
    <dbReference type="NCBI Taxonomy" id="1549888"/>
    <lineage>
        <taxon>Bacteria</taxon>
        <taxon>Pseudomonadati</taxon>
        <taxon>Pseudomonadota</taxon>
        <taxon>Gammaproteobacteria</taxon>
        <taxon>Enterobacterales</taxon>
        <taxon>Thorselliaceae</taxon>
        <taxon>Thorsellia</taxon>
    </lineage>
</organism>
<evidence type="ECO:0000256" key="5">
    <source>
        <dbReference type="ARBA" id="ARBA00020076"/>
    </source>
</evidence>
<evidence type="ECO:0000256" key="9">
    <source>
        <dbReference type="ARBA" id="ARBA00022989"/>
    </source>
</evidence>
<comment type="function">
    <text evidence="2">Membrane-anchoring subunit of succinate dehydrogenase (SDH).</text>
</comment>
<comment type="subcellular location">
    <subcellularLocation>
        <location evidence="3">Membrane</location>
        <topology evidence="3">Multi-pass membrane protein</topology>
    </subcellularLocation>
</comment>
<dbReference type="GO" id="GO:0008177">
    <property type="term" value="F:succinate dehydrogenase (quinone) activity"/>
    <property type="evidence" value="ECO:0007669"/>
    <property type="project" value="UniProtKB-EC"/>
</dbReference>
<dbReference type="InterPro" id="IPR018495">
    <property type="entry name" value="Succ_DH_cyt_bsu_CS"/>
</dbReference>
<comment type="cofactor">
    <cofactor evidence="1">
        <name>heme</name>
        <dbReference type="ChEBI" id="CHEBI:30413"/>
    </cofactor>
</comment>
<gene>
    <name evidence="14" type="primary">sdhC</name>
    <name evidence="14" type="synonym">cybA</name>
    <name evidence="14" type="synonym">dhsC</name>
    <name evidence="14" type="ORF">ACFFIT_09630</name>
</gene>
<dbReference type="InterPro" id="IPR014314">
    <property type="entry name" value="Succ_DH_cytb556"/>
</dbReference>
<evidence type="ECO:0000256" key="10">
    <source>
        <dbReference type="ARBA" id="ARBA00023004"/>
    </source>
</evidence>
<evidence type="ECO:0000256" key="3">
    <source>
        <dbReference type="ARBA" id="ARBA00004141"/>
    </source>
</evidence>
<feature type="transmembrane region" description="Helical" evidence="13">
    <location>
        <begin position="73"/>
        <end position="94"/>
    </location>
</feature>
<dbReference type="CDD" id="cd03499">
    <property type="entry name" value="SQR_TypeC_SdhC"/>
    <property type="match status" value="1"/>
</dbReference>
<evidence type="ECO:0000256" key="2">
    <source>
        <dbReference type="ARBA" id="ARBA00004050"/>
    </source>
</evidence>
<dbReference type="PANTHER" id="PTHR10978:SF5">
    <property type="entry name" value="SUCCINATE DEHYDROGENASE CYTOCHROME B560 SUBUNIT, MITOCHONDRIAL"/>
    <property type="match status" value="1"/>
</dbReference>
<dbReference type="PIRSF" id="PIRSF000178">
    <property type="entry name" value="SDH_cyt_b560"/>
    <property type="match status" value="1"/>
</dbReference>
<proteinExistence type="inferred from homology"/>
<reference evidence="14 15" key="1">
    <citation type="submission" date="2024-09" db="EMBL/GenBank/DDBJ databases">
        <authorList>
            <person name="Sun Q."/>
            <person name="Mori K."/>
        </authorList>
    </citation>
    <scope>NUCLEOTIDE SEQUENCE [LARGE SCALE GENOMIC DNA]</scope>
    <source>
        <strain evidence="14 15">CCM 8545</strain>
    </source>
</reference>
<dbReference type="Proteomes" id="UP001589758">
    <property type="component" value="Unassembled WGS sequence"/>
</dbReference>
<evidence type="ECO:0000256" key="4">
    <source>
        <dbReference type="ARBA" id="ARBA00007244"/>
    </source>
</evidence>
<dbReference type="InterPro" id="IPR034804">
    <property type="entry name" value="SQR/QFR_C/D"/>
</dbReference>
<feature type="transmembrane region" description="Helical" evidence="13">
    <location>
        <begin position="115"/>
        <end position="133"/>
    </location>
</feature>
<comment type="similarity">
    <text evidence="4">Belongs to the cytochrome b560 family.</text>
</comment>
<keyword evidence="14" id="KW-0560">Oxidoreductase</keyword>
<dbReference type="PANTHER" id="PTHR10978">
    <property type="entry name" value="SUCCINATE DEHYDROGENASE CYTOCHROME B560 SUBUNIT"/>
    <property type="match status" value="1"/>
</dbReference>
<comment type="caution">
    <text evidence="14">The sequence shown here is derived from an EMBL/GenBank/DDBJ whole genome shotgun (WGS) entry which is preliminary data.</text>
</comment>
<keyword evidence="9 13" id="KW-1133">Transmembrane helix</keyword>
<comment type="subunit">
    <text evidence="12">Part of an enzyme complex containing four subunits: a flavoprotein, an iron-sulfur protein, plus two membrane-anchoring proteins, SdhC and SdhD. The complex can form homotrimers.</text>
</comment>
<evidence type="ECO:0000256" key="7">
    <source>
        <dbReference type="ARBA" id="ARBA00022692"/>
    </source>
</evidence>
<evidence type="ECO:0000256" key="12">
    <source>
        <dbReference type="ARBA" id="ARBA00025912"/>
    </source>
</evidence>
<keyword evidence="8" id="KW-0479">Metal-binding</keyword>
<keyword evidence="15" id="KW-1185">Reference proteome</keyword>
<evidence type="ECO:0000256" key="8">
    <source>
        <dbReference type="ARBA" id="ARBA00022723"/>
    </source>
</evidence>
<name>A0ABV6CBG7_9GAMM</name>
<dbReference type="EMBL" id="JBHLXE010000100">
    <property type="protein sequence ID" value="MFC0180335.1"/>
    <property type="molecule type" value="Genomic_DNA"/>
</dbReference>
<dbReference type="PROSITE" id="PS01000">
    <property type="entry name" value="SDH_CYT_1"/>
    <property type="match status" value="1"/>
</dbReference>